<evidence type="ECO:0000256" key="2">
    <source>
        <dbReference type="SAM" id="SignalP"/>
    </source>
</evidence>
<keyword evidence="4" id="KW-1185">Reference proteome</keyword>
<dbReference type="Proteomes" id="UP001620408">
    <property type="component" value="Unassembled WGS sequence"/>
</dbReference>
<proteinExistence type="predicted"/>
<feature type="compositionally biased region" description="Pro residues" evidence="1">
    <location>
        <begin position="21"/>
        <end position="32"/>
    </location>
</feature>
<evidence type="ECO:0000313" key="4">
    <source>
        <dbReference type="Proteomes" id="UP001620408"/>
    </source>
</evidence>
<dbReference type="EMBL" id="JADIKD010000006">
    <property type="protein sequence ID" value="MFK2916331.1"/>
    <property type="molecule type" value="Genomic_DNA"/>
</dbReference>
<protein>
    <submittedName>
        <fullName evidence="3">Uncharacterized protein</fullName>
    </submittedName>
</protein>
<feature type="region of interest" description="Disordered" evidence="1">
    <location>
        <begin position="19"/>
        <end position="43"/>
    </location>
</feature>
<feature type="signal peptide" evidence="2">
    <location>
        <begin position="1"/>
        <end position="19"/>
    </location>
</feature>
<name>A0ABW8K0J4_9GAMM</name>
<dbReference type="PROSITE" id="PS51257">
    <property type="entry name" value="PROKAR_LIPOPROTEIN"/>
    <property type="match status" value="1"/>
</dbReference>
<comment type="caution">
    <text evidence="3">The sequence shown here is derived from an EMBL/GenBank/DDBJ whole genome shotgun (WGS) entry which is preliminary data.</text>
</comment>
<evidence type="ECO:0000313" key="3">
    <source>
        <dbReference type="EMBL" id="MFK2916331.1"/>
    </source>
</evidence>
<feature type="chain" id="PRO_5045931216" evidence="2">
    <location>
        <begin position="20"/>
        <end position="111"/>
    </location>
</feature>
<reference evidence="3 4" key="1">
    <citation type="submission" date="2020-10" db="EMBL/GenBank/DDBJ databases">
        <title>Phylogeny of dyella-like bacteria.</title>
        <authorList>
            <person name="Fu J."/>
        </authorList>
    </citation>
    <scope>NUCLEOTIDE SEQUENCE [LARGE SCALE GENOMIC DNA]</scope>
    <source>
        <strain evidence="3 4">BB4</strain>
    </source>
</reference>
<keyword evidence="2" id="KW-0732">Signal</keyword>
<organism evidence="3 4">
    <name type="scientific">Dyella koreensis</name>
    <dbReference type="NCBI Taxonomy" id="311235"/>
    <lineage>
        <taxon>Bacteria</taxon>
        <taxon>Pseudomonadati</taxon>
        <taxon>Pseudomonadota</taxon>
        <taxon>Gammaproteobacteria</taxon>
        <taxon>Lysobacterales</taxon>
        <taxon>Rhodanobacteraceae</taxon>
        <taxon>Dyella</taxon>
    </lineage>
</organism>
<dbReference type="RefSeq" id="WP_379984979.1">
    <property type="nucleotide sequence ID" value="NZ_JADIKD010000006.1"/>
</dbReference>
<accession>A0ABW8K0J4</accession>
<gene>
    <name evidence="3" type="ORF">ISS97_03565</name>
</gene>
<feature type="compositionally biased region" description="Low complexity" evidence="1">
    <location>
        <begin position="33"/>
        <end position="43"/>
    </location>
</feature>
<sequence>MRRLALISLPLAAILAACSSPQPPQPDNPPKPQATAATPANATLGSHEWYQWVDQRLGINDDQAHGPDFGSDEWNLAVQHKLGQEAPQSKPGSPEWQQAVDALLRTRVESH</sequence>
<evidence type="ECO:0000256" key="1">
    <source>
        <dbReference type="SAM" id="MobiDB-lite"/>
    </source>
</evidence>